<evidence type="ECO:0000313" key="4">
    <source>
        <dbReference type="Proteomes" id="UP000189475"/>
    </source>
</evidence>
<dbReference type="Proteomes" id="UP000189475">
    <property type="component" value="Unassembled WGS sequence"/>
</dbReference>
<name>A0A1R4B7I8_9VIBR</name>
<evidence type="ECO:0000313" key="3">
    <source>
        <dbReference type="EMBL" id="SJL84888.1"/>
    </source>
</evidence>
<dbReference type="AlphaFoldDB" id="A0A1R4B7I8"/>
<proteinExistence type="predicted"/>
<feature type="chain" id="PRO_5012142049" description="CdsD C-terminal domain-containing protein" evidence="1">
    <location>
        <begin position="20"/>
        <end position="104"/>
    </location>
</feature>
<reference evidence="3 4" key="1">
    <citation type="submission" date="2017-02" db="EMBL/GenBank/DDBJ databases">
        <authorList>
            <person name="Peterson S.W."/>
        </authorList>
    </citation>
    <scope>NUCLEOTIDE SEQUENCE [LARGE SCALE GENOMIC DNA]</scope>
    <source>
        <strain evidence="3 4">CECT 9027</strain>
    </source>
</reference>
<feature type="domain" description="CdsD C-terminal" evidence="2">
    <location>
        <begin position="56"/>
        <end position="91"/>
    </location>
</feature>
<dbReference type="Pfam" id="PF23862">
    <property type="entry name" value="CdsD_C"/>
    <property type="match status" value="1"/>
</dbReference>
<gene>
    <name evidence="3" type="ORF">VPAL9027_02891</name>
</gene>
<keyword evidence="4" id="KW-1185">Reference proteome</keyword>
<evidence type="ECO:0000256" key="1">
    <source>
        <dbReference type="SAM" id="SignalP"/>
    </source>
</evidence>
<protein>
    <recommendedName>
        <fullName evidence="2">CdsD C-terminal domain-containing protein</fullName>
    </recommendedName>
</protein>
<keyword evidence="1" id="KW-0732">Signal</keyword>
<accession>A0A1R4B7I8</accession>
<dbReference type="InterPro" id="IPR056283">
    <property type="entry name" value="CdsD_C"/>
</dbReference>
<dbReference type="STRING" id="1918946.VPAL9027_02891"/>
<sequence>MVKAAIVVFILMFTTCCRASNDPTRPLSWPTVGTMTGEPMSRIKPSLKSIICMTTCAAVINNRVMSIGDKIDGYTITEIADSFVLMTRNEQEWKLELYSLDIKQ</sequence>
<evidence type="ECO:0000259" key="2">
    <source>
        <dbReference type="Pfam" id="PF23862"/>
    </source>
</evidence>
<feature type="signal peptide" evidence="1">
    <location>
        <begin position="1"/>
        <end position="19"/>
    </location>
</feature>
<dbReference type="EMBL" id="FUFT01000008">
    <property type="protein sequence ID" value="SJL84888.1"/>
    <property type="molecule type" value="Genomic_DNA"/>
</dbReference>
<organism evidence="3 4">
    <name type="scientific">Vibrio palustris</name>
    <dbReference type="NCBI Taxonomy" id="1918946"/>
    <lineage>
        <taxon>Bacteria</taxon>
        <taxon>Pseudomonadati</taxon>
        <taxon>Pseudomonadota</taxon>
        <taxon>Gammaproteobacteria</taxon>
        <taxon>Vibrionales</taxon>
        <taxon>Vibrionaceae</taxon>
        <taxon>Vibrio</taxon>
    </lineage>
</organism>